<dbReference type="PROSITE" id="PS50001">
    <property type="entry name" value="SH2"/>
    <property type="match status" value="1"/>
</dbReference>
<keyword evidence="4" id="KW-0418">Kinase</keyword>
<dbReference type="Proteomes" id="UP001152747">
    <property type="component" value="Unassembled WGS sequence"/>
</dbReference>
<keyword evidence="8" id="KW-0727">SH2 domain</keyword>
<feature type="region of interest" description="Disordered" evidence="10">
    <location>
        <begin position="1"/>
        <end position="51"/>
    </location>
</feature>
<keyword evidence="3 9" id="KW-0547">Nucleotide-binding</keyword>
<dbReference type="InterPro" id="IPR036860">
    <property type="entry name" value="SH2_dom_sf"/>
</dbReference>
<dbReference type="EMBL" id="CANHGI010000003">
    <property type="protein sequence ID" value="CAI5446655.1"/>
    <property type="molecule type" value="Genomic_DNA"/>
</dbReference>
<dbReference type="EC" id="2.7.10.2" evidence="1"/>
<evidence type="ECO:0000256" key="1">
    <source>
        <dbReference type="ARBA" id="ARBA00011903"/>
    </source>
</evidence>
<feature type="region of interest" description="Disordered" evidence="10">
    <location>
        <begin position="903"/>
        <end position="927"/>
    </location>
</feature>
<evidence type="ECO:0000256" key="3">
    <source>
        <dbReference type="ARBA" id="ARBA00022741"/>
    </source>
</evidence>
<dbReference type="SUPFAM" id="SSF55550">
    <property type="entry name" value="SH2 domain"/>
    <property type="match status" value="1"/>
</dbReference>
<evidence type="ECO:0000256" key="7">
    <source>
        <dbReference type="ARBA" id="ARBA00051245"/>
    </source>
</evidence>
<feature type="domain" description="SH2" evidence="11">
    <location>
        <begin position="497"/>
        <end position="598"/>
    </location>
</feature>
<evidence type="ECO:0000256" key="10">
    <source>
        <dbReference type="SAM" id="MobiDB-lite"/>
    </source>
</evidence>
<dbReference type="InterPro" id="IPR020635">
    <property type="entry name" value="Tyr_kinase_cat_dom"/>
</dbReference>
<keyword evidence="6" id="KW-0829">Tyrosine-protein kinase</keyword>
<evidence type="ECO:0000313" key="13">
    <source>
        <dbReference type="EMBL" id="CAI5446655.1"/>
    </source>
</evidence>
<dbReference type="PROSITE" id="PS50011">
    <property type="entry name" value="PROTEIN_KINASE_DOM"/>
    <property type="match status" value="1"/>
</dbReference>
<dbReference type="InterPro" id="IPR000719">
    <property type="entry name" value="Prot_kinase_dom"/>
</dbReference>
<dbReference type="Gene3D" id="3.30.505.10">
    <property type="entry name" value="SH2 domain"/>
    <property type="match status" value="1"/>
</dbReference>
<dbReference type="InterPro" id="IPR000980">
    <property type="entry name" value="SH2"/>
</dbReference>
<name>A0A9P1IL91_9PELO</name>
<dbReference type="Gene3D" id="1.10.510.10">
    <property type="entry name" value="Transferase(Phosphotransferase) domain 1"/>
    <property type="match status" value="1"/>
</dbReference>
<dbReference type="FunFam" id="1.10.510.10:FF:001408">
    <property type="entry name" value="Tyrosine-protein kinase"/>
    <property type="match status" value="1"/>
</dbReference>
<dbReference type="SMART" id="SM00219">
    <property type="entry name" value="TyrKc"/>
    <property type="match status" value="1"/>
</dbReference>
<dbReference type="GO" id="GO:0005524">
    <property type="term" value="F:ATP binding"/>
    <property type="evidence" value="ECO:0007669"/>
    <property type="project" value="UniProtKB-UniRule"/>
</dbReference>
<evidence type="ECO:0000259" key="12">
    <source>
        <dbReference type="PROSITE" id="PS50011"/>
    </source>
</evidence>
<dbReference type="OrthoDB" id="4062651at2759"/>
<feature type="compositionally biased region" description="Basic residues" evidence="10">
    <location>
        <begin position="29"/>
        <end position="47"/>
    </location>
</feature>
<evidence type="ECO:0000313" key="14">
    <source>
        <dbReference type="Proteomes" id="UP001152747"/>
    </source>
</evidence>
<dbReference type="Pfam" id="PF07714">
    <property type="entry name" value="PK_Tyr_Ser-Thr"/>
    <property type="match status" value="1"/>
</dbReference>
<feature type="domain" description="Protein kinase" evidence="12">
    <location>
        <begin position="606"/>
        <end position="873"/>
    </location>
</feature>
<dbReference type="PRINTS" id="PR00109">
    <property type="entry name" value="TYRKINASE"/>
</dbReference>
<organism evidence="13 14">
    <name type="scientific">Caenorhabditis angaria</name>
    <dbReference type="NCBI Taxonomy" id="860376"/>
    <lineage>
        <taxon>Eukaryota</taxon>
        <taxon>Metazoa</taxon>
        <taxon>Ecdysozoa</taxon>
        <taxon>Nematoda</taxon>
        <taxon>Chromadorea</taxon>
        <taxon>Rhabditida</taxon>
        <taxon>Rhabditina</taxon>
        <taxon>Rhabditomorpha</taxon>
        <taxon>Rhabditoidea</taxon>
        <taxon>Rhabditidae</taxon>
        <taxon>Peloderinae</taxon>
        <taxon>Caenorhabditis</taxon>
    </lineage>
</organism>
<protein>
    <recommendedName>
        <fullName evidence="1">non-specific protein-tyrosine kinase</fullName>
        <ecNumber evidence="1">2.7.10.2</ecNumber>
    </recommendedName>
</protein>
<comment type="caution">
    <text evidence="13">The sequence shown here is derived from an EMBL/GenBank/DDBJ whole genome shotgun (WGS) entry which is preliminary data.</text>
</comment>
<keyword evidence="2" id="KW-0808">Transferase</keyword>
<dbReference type="SUPFAM" id="SSF56112">
    <property type="entry name" value="Protein kinase-like (PK-like)"/>
    <property type="match status" value="1"/>
</dbReference>
<evidence type="ECO:0000256" key="9">
    <source>
        <dbReference type="PROSITE-ProRule" id="PRU10141"/>
    </source>
</evidence>
<keyword evidence="14" id="KW-1185">Reference proteome</keyword>
<dbReference type="PANTHER" id="PTHR24418">
    <property type="entry name" value="TYROSINE-PROTEIN KINASE"/>
    <property type="match status" value="1"/>
</dbReference>
<keyword evidence="5 9" id="KW-0067">ATP-binding</keyword>
<dbReference type="InterPro" id="IPR050198">
    <property type="entry name" value="Non-receptor_tyrosine_kinases"/>
</dbReference>
<dbReference type="CDD" id="cd00192">
    <property type="entry name" value="PTKc"/>
    <property type="match status" value="1"/>
</dbReference>
<proteinExistence type="predicted"/>
<dbReference type="PROSITE" id="PS00107">
    <property type="entry name" value="PROTEIN_KINASE_ATP"/>
    <property type="match status" value="1"/>
</dbReference>
<evidence type="ECO:0000256" key="6">
    <source>
        <dbReference type="ARBA" id="ARBA00023137"/>
    </source>
</evidence>
<evidence type="ECO:0000259" key="11">
    <source>
        <dbReference type="PROSITE" id="PS50001"/>
    </source>
</evidence>
<reference evidence="13" key="1">
    <citation type="submission" date="2022-11" db="EMBL/GenBank/DDBJ databases">
        <authorList>
            <person name="Kikuchi T."/>
        </authorList>
    </citation>
    <scope>NUCLEOTIDE SEQUENCE</scope>
    <source>
        <strain evidence="13">PS1010</strain>
    </source>
</reference>
<feature type="compositionally biased region" description="Basic and acidic residues" evidence="10">
    <location>
        <begin position="17"/>
        <end position="28"/>
    </location>
</feature>
<evidence type="ECO:0000256" key="2">
    <source>
        <dbReference type="ARBA" id="ARBA00022679"/>
    </source>
</evidence>
<sequence>MTIISLDNKHQKNLGSQKEDDQNEEKSKKERFRFFSKTRSRSKKAKKSKSETTITALTTTTSEDRISTVKTAESVDKITAAEDAWIAKWSKRLISRKWYHGVMPREASIELLKVTQKGGNNDRTAEENKMFVDRIILAEGIGPLNVNKINSRLRAVKESLKFRKSRITEAKYAGGFFFFAVKVNSDEGLISKNLYKAGFIGDKAFLVSENITNCRQGFSPFLTSIIDENETFHNISLNLLETYQNAIRNYDRLMLEEIFSRDFQMRTCDRRIFHKERFLNTIIPQKSSSPVKIEKSGIKARTDGFSVVADLSGTFYEFQISLVEERGIYQISREKLRYCYGYEDDLGKTAEARRIAEEIDRKYHTYNLDLAEIFDEYYTVIQCDGHHELFSRKEFIEKMLKNEPFRSRHEIYEVREDLDHGKINYDGIGLKVYSLMKKHSKYVLMSEEWRDCEAFKNNLKVEIIEKCWNRIRELQTPEVSDRFTTIDCDGTTHDFDWFLTEIFNREDMKSYERNDGDFLVRKTTEKSRPIFCLTVLHNNEPRHFTLLNNNSFWTINAQKFEEAQKFAHLVQLLNFLVSEKCKLQPSDAILVRGISRPKYYILHDEIVLDGKLGAGAFGQVWRGKFWRKNEAKDVAIKRLNHGKSGKEILRGFVKEAKLVQKLNHPNLIRVIGIAPTEEPLMIILELAKNGCLKNYLHNLSKKEKRVEDEILIGFCLDMARGMAYLAAKMIIHRDLAARNLLLGEKMEVKISDFGLSECGKIEARATKIKVPIRWLAPESIDTLIFTTKSDVWAFAVTMWEIFSMCASDPFPGLTNRQAKDIIRDKSKNPPMDPPNETPKQMAKLMVECFERNVEERPGFAEIMRKLAPENEDLNSFEVFAPKSEKEQDESKKEVTETILATEIVDHPSKAEKRIKKQKSEPEIEQKK</sequence>
<dbReference type="InterPro" id="IPR008266">
    <property type="entry name" value="Tyr_kinase_AS"/>
</dbReference>
<evidence type="ECO:0000256" key="4">
    <source>
        <dbReference type="ARBA" id="ARBA00022777"/>
    </source>
</evidence>
<comment type="catalytic activity">
    <reaction evidence="7">
        <text>L-tyrosyl-[protein] + ATP = O-phospho-L-tyrosyl-[protein] + ADP + H(+)</text>
        <dbReference type="Rhea" id="RHEA:10596"/>
        <dbReference type="Rhea" id="RHEA-COMP:10136"/>
        <dbReference type="Rhea" id="RHEA-COMP:20101"/>
        <dbReference type="ChEBI" id="CHEBI:15378"/>
        <dbReference type="ChEBI" id="CHEBI:30616"/>
        <dbReference type="ChEBI" id="CHEBI:46858"/>
        <dbReference type="ChEBI" id="CHEBI:61978"/>
        <dbReference type="ChEBI" id="CHEBI:456216"/>
        <dbReference type="EC" id="2.7.10.2"/>
    </reaction>
</comment>
<gene>
    <name evidence="13" type="ORF">CAMP_LOCUS9292</name>
</gene>
<feature type="binding site" evidence="9">
    <location>
        <position position="637"/>
    </location>
    <ligand>
        <name>ATP</name>
        <dbReference type="ChEBI" id="CHEBI:30616"/>
    </ligand>
</feature>
<evidence type="ECO:0000256" key="8">
    <source>
        <dbReference type="PROSITE-ProRule" id="PRU00191"/>
    </source>
</evidence>
<dbReference type="GO" id="GO:0004715">
    <property type="term" value="F:non-membrane spanning protein tyrosine kinase activity"/>
    <property type="evidence" value="ECO:0007669"/>
    <property type="project" value="UniProtKB-EC"/>
</dbReference>
<dbReference type="InterPro" id="IPR017441">
    <property type="entry name" value="Protein_kinase_ATP_BS"/>
</dbReference>
<evidence type="ECO:0000256" key="5">
    <source>
        <dbReference type="ARBA" id="ARBA00022840"/>
    </source>
</evidence>
<dbReference type="InterPro" id="IPR001245">
    <property type="entry name" value="Ser-Thr/Tyr_kinase_cat_dom"/>
</dbReference>
<accession>A0A9P1IL91</accession>
<dbReference type="AlphaFoldDB" id="A0A9P1IL91"/>
<dbReference type="PROSITE" id="PS00109">
    <property type="entry name" value="PROTEIN_KINASE_TYR"/>
    <property type="match status" value="1"/>
</dbReference>
<dbReference type="InterPro" id="IPR011009">
    <property type="entry name" value="Kinase-like_dom_sf"/>
</dbReference>